<name>A0ABD1H5G1_SALDI</name>
<keyword evidence="2" id="KW-0472">Membrane</keyword>
<evidence type="ECO:0000313" key="3">
    <source>
        <dbReference type="EMBL" id="KAL1551655.1"/>
    </source>
</evidence>
<keyword evidence="2" id="KW-1133">Transmembrane helix</keyword>
<keyword evidence="3" id="KW-0808">Transferase</keyword>
<proteinExistence type="predicted"/>
<sequence length="105" mass="11736">MDGEGPLLFASKPRKSKLKASLARPPPPPRLPQRPKGFFRSRYRVIVPLLLALNFSIGAYVLVKTTLRDRRISEEKVPDELTSSRSEEKVPEDLTSSRSTSTGKS</sequence>
<feature type="compositionally biased region" description="Polar residues" evidence="1">
    <location>
        <begin position="94"/>
        <end position="105"/>
    </location>
</feature>
<dbReference type="EC" id="2.1.2.1" evidence="3"/>
<accession>A0ABD1H5G1</accession>
<dbReference type="EMBL" id="JBEAFC010000007">
    <property type="protein sequence ID" value="KAL1551655.1"/>
    <property type="molecule type" value="Genomic_DNA"/>
</dbReference>
<protein>
    <submittedName>
        <fullName evidence="3">Glycine hydroxymethyltransferase</fullName>
        <ecNumber evidence="3">2.1.2.1</ecNumber>
    </submittedName>
</protein>
<evidence type="ECO:0000256" key="1">
    <source>
        <dbReference type="SAM" id="MobiDB-lite"/>
    </source>
</evidence>
<gene>
    <name evidence="3" type="ORF">AAHA92_19469</name>
</gene>
<keyword evidence="2" id="KW-0812">Transmembrane</keyword>
<organism evidence="3 4">
    <name type="scientific">Salvia divinorum</name>
    <name type="common">Maria pastora</name>
    <name type="synonym">Diviner's sage</name>
    <dbReference type="NCBI Taxonomy" id="28513"/>
    <lineage>
        <taxon>Eukaryota</taxon>
        <taxon>Viridiplantae</taxon>
        <taxon>Streptophyta</taxon>
        <taxon>Embryophyta</taxon>
        <taxon>Tracheophyta</taxon>
        <taxon>Spermatophyta</taxon>
        <taxon>Magnoliopsida</taxon>
        <taxon>eudicotyledons</taxon>
        <taxon>Gunneridae</taxon>
        <taxon>Pentapetalae</taxon>
        <taxon>asterids</taxon>
        <taxon>lamiids</taxon>
        <taxon>Lamiales</taxon>
        <taxon>Lamiaceae</taxon>
        <taxon>Nepetoideae</taxon>
        <taxon>Mentheae</taxon>
        <taxon>Salviinae</taxon>
        <taxon>Salvia</taxon>
        <taxon>Salvia subgen. Calosphace</taxon>
    </lineage>
</organism>
<reference evidence="3 4" key="1">
    <citation type="submission" date="2024-06" db="EMBL/GenBank/DDBJ databases">
        <title>A chromosome level genome sequence of Diviner's sage (Salvia divinorum).</title>
        <authorList>
            <person name="Ford S.A."/>
            <person name="Ro D.-K."/>
            <person name="Ness R.W."/>
            <person name="Phillips M.A."/>
        </authorList>
    </citation>
    <scope>NUCLEOTIDE SEQUENCE [LARGE SCALE GENOMIC DNA]</scope>
    <source>
        <strain evidence="3">SAF-2024a</strain>
        <tissue evidence="3">Leaf</tissue>
    </source>
</reference>
<feature type="region of interest" description="Disordered" evidence="1">
    <location>
        <begin position="72"/>
        <end position="105"/>
    </location>
</feature>
<evidence type="ECO:0000313" key="4">
    <source>
        <dbReference type="Proteomes" id="UP001567538"/>
    </source>
</evidence>
<feature type="transmembrane region" description="Helical" evidence="2">
    <location>
        <begin position="45"/>
        <end position="63"/>
    </location>
</feature>
<evidence type="ECO:0000256" key="2">
    <source>
        <dbReference type="SAM" id="Phobius"/>
    </source>
</evidence>
<dbReference type="AlphaFoldDB" id="A0ABD1H5G1"/>
<comment type="caution">
    <text evidence="3">The sequence shown here is derived from an EMBL/GenBank/DDBJ whole genome shotgun (WGS) entry which is preliminary data.</text>
</comment>
<keyword evidence="4" id="KW-1185">Reference proteome</keyword>
<feature type="region of interest" description="Disordered" evidence="1">
    <location>
        <begin position="1"/>
        <end position="36"/>
    </location>
</feature>
<dbReference type="Proteomes" id="UP001567538">
    <property type="component" value="Unassembled WGS sequence"/>
</dbReference>
<dbReference type="GO" id="GO:0004372">
    <property type="term" value="F:glycine hydroxymethyltransferase activity"/>
    <property type="evidence" value="ECO:0007669"/>
    <property type="project" value="UniProtKB-EC"/>
</dbReference>